<evidence type="ECO:0000313" key="1">
    <source>
        <dbReference type="EMBL" id="RDX00924.1"/>
    </source>
</evidence>
<evidence type="ECO:0000313" key="2">
    <source>
        <dbReference type="Proteomes" id="UP000257055"/>
    </source>
</evidence>
<dbReference type="AlphaFoldDB" id="A0A3D8TQQ5"/>
<dbReference type="EMBL" id="LARY01000002">
    <property type="protein sequence ID" value="RDX00924.1"/>
    <property type="molecule type" value="Genomic_DNA"/>
</dbReference>
<sequence length="210" mass="24457">MRYLEFHEYLKKDSIMYSYLARKFHKQNKKVLAGEVVVVSKEHIAIVRKGVLVKESVEQRKFFTRSFFQETIIVPTTHTIMLKALEESEISFIKADEVFEKLEEEKLLSNLFLQVAEKLEADLERQEMLAVEFPENKILETLYFISISYSSKSLKLKLPHWLQIKVLARFANCSVSTTSSVIHSLHKKGIVDIMASPWQLNMEALEFKPA</sequence>
<protein>
    <recommendedName>
        <fullName evidence="3">Crp/Fnr family transcriptional regulator</fullName>
    </recommendedName>
</protein>
<proteinExistence type="predicted"/>
<reference evidence="2" key="1">
    <citation type="submission" date="2015-04" db="EMBL/GenBank/DDBJ databases">
        <authorList>
            <person name="Schardt J."/>
            <person name="Mueller-Herbst S."/>
            <person name="Scherer S."/>
            <person name="Huptas C."/>
        </authorList>
    </citation>
    <scope>NUCLEOTIDE SEQUENCE [LARGE SCALE GENOMIC DNA]</scope>
    <source>
        <strain evidence="2">Kiel-L1</strain>
    </source>
</reference>
<gene>
    <name evidence="1" type="ORF">UR08_08135</name>
</gene>
<name>A0A3D8TQQ5_9LIST</name>
<keyword evidence="2" id="KW-1185">Reference proteome</keyword>
<comment type="caution">
    <text evidence="1">The sequence shown here is derived from an EMBL/GenBank/DDBJ whole genome shotgun (WGS) entry which is preliminary data.</text>
</comment>
<organism evidence="1 2">
    <name type="scientific">Listeria kieliensis</name>
    <dbReference type="NCBI Taxonomy" id="1621700"/>
    <lineage>
        <taxon>Bacteria</taxon>
        <taxon>Bacillati</taxon>
        <taxon>Bacillota</taxon>
        <taxon>Bacilli</taxon>
        <taxon>Bacillales</taxon>
        <taxon>Listeriaceae</taxon>
        <taxon>Listeria</taxon>
    </lineage>
</organism>
<dbReference type="InterPro" id="IPR014710">
    <property type="entry name" value="RmlC-like_jellyroll"/>
</dbReference>
<evidence type="ECO:0008006" key="3">
    <source>
        <dbReference type="Google" id="ProtNLM"/>
    </source>
</evidence>
<accession>A0A3D8TQQ5</accession>
<dbReference type="Gene3D" id="2.60.120.10">
    <property type="entry name" value="Jelly Rolls"/>
    <property type="match status" value="1"/>
</dbReference>
<dbReference type="Proteomes" id="UP000257055">
    <property type="component" value="Unassembled WGS sequence"/>
</dbReference>